<protein>
    <recommendedName>
        <fullName evidence="2">Fibronectin type-III domain-containing protein</fullName>
    </recommendedName>
</protein>
<dbReference type="InterPro" id="IPR036116">
    <property type="entry name" value="FN3_sf"/>
</dbReference>
<dbReference type="OrthoDB" id="2434995at2759"/>
<dbReference type="STRING" id="407821.A0A087TYF7"/>
<feature type="region of interest" description="Disordered" evidence="1">
    <location>
        <begin position="1"/>
        <end position="25"/>
    </location>
</feature>
<dbReference type="InterPro" id="IPR026085">
    <property type="entry name" value="ATF7-int"/>
</dbReference>
<dbReference type="Pfam" id="PF16794">
    <property type="entry name" value="fn3_4"/>
    <property type="match status" value="1"/>
</dbReference>
<sequence length="449" mass="48119">MIQNSSISGNNRLLQNQVTKPSPKKLLPVSKDRVLGNSVEKFGQPVSNSSTSTVPAVSSQQILQGAVQPMNPNTVVLPPGPSQQILSQALSRRSPRIISQTNRPLAPASVPQRYVSVLPNTGNKLVPVVNTTNPLQSSGFSQPVVVFSTNKPKSVTNSNQFIDLTKDESPASAQKPASASSTVASMSAVPSTVSKVNHLSSLPNSSNVFVPISNFLQIIPPSPSISQSSLNNPVQMTRQSFIPPLQSGLIGQRAVAVQLNVGPRNIPMQSFNQRLPTYFLRVTNPATAASINTPVNSSPKMAMSPLPSSSISSPQPSSGLILISRTMKHPAPFPAVPSYPPNAKLKASPPQPSLKGSKAPNGIILSWNMNLFSSHAEIANYQLFAYQETSGPVTPNLWKKVGDVKALPLPMACTLTQFVEGHRYFFTVRAVDIYLRMGPYSDPVSIMYT</sequence>
<evidence type="ECO:0000256" key="1">
    <source>
        <dbReference type="SAM" id="MobiDB-lite"/>
    </source>
</evidence>
<dbReference type="OMA" id="PRNIPMQ"/>
<dbReference type="InterPro" id="IPR013783">
    <property type="entry name" value="Ig-like_fold"/>
</dbReference>
<feature type="region of interest" description="Disordered" evidence="1">
    <location>
        <begin position="291"/>
        <end position="316"/>
    </location>
</feature>
<keyword evidence="4" id="KW-1185">Reference proteome</keyword>
<dbReference type="PROSITE" id="PS50853">
    <property type="entry name" value="FN3"/>
    <property type="match status" value="1"/>
</dbReference>
<dbReference type="EMBL" id="KK117322">
    <property type="protein sequence ID" value="KFM70146.1"/>
    <property type="molecule type" value="Genomic_DNA"/>
</dbReference>
<evidence type="ECO:0000313" key="4">
    <source>
        <dbReference type="Proteomes" id="UP000054359"/>
    </source>
</evidence>
<feature type="domain" description="Fibronectin type-III" evidence="2">
    <location>
        <begin position="348"/>
        <end position="449"/>
    </location>
</feature>
<dbReference type="PANTHER" id="PTHR23210:SF26">
    <property type="entry name" value="ACTIVATING TRANSCRIPTION FACTOR 7-INTERACTING PROTEIN 1"/>
    <property type="match status" value="1"/>
</dbReference>
<feature type="non-terminal residue" evidence="3">
    <location>
        <position position="449"/>
    </location>
</feature>
<dbReference type="GO" id="GO:0005634">
    <property type="term" value="C:nucleus"/>
    <property type="evidence" value="ECO:0007669"/>
    <property type="project" value="TreeGrafter"/>
</dbReference>
<feature type="compositionally biased region" description="Low complexity" evidence="1">
    <location>
        <begin position="304"/>
        <end position="316"/>
    </location>
</feature>
<proteinExistence type="predicted"/>
<dbReference type="InterPro" id="IPR003961">
    <property type="entry name" value="FN3_dom"/>
</dbReference>
<feature type="region of interest" description="Disordered" evidence="1">
    <location>
        <begin position="334"/>
        <end position="354"/>
    </location>
</feature>
<accession>A0A087TYF7</accession>
<dbReference type="AlphaFoldDB" id="A0A087TYF7"/>
<dbReference type="InterPro" id="IPR056565">
    <property type="entry name" value="Fn3_ATF7IP"/>
</dbReference>
<dbReference type="PANTHER" id="PTHR23210">
    <property type="entry name" value="ACTIVATING TRANSCRIPTION FACTOR 7 INTERACTING PROTEIN"/>
    <property type="match status" value="1"/>
</dbReference>
<evidence type="ECO:0000313" key="3">
    <source>
        <dbReference type="EMBL" id="KFM70146.1"/>
    </source>
</evidence>
<dbReference type="GO" id="GO:0005667">
    <property type="term" value="C:transcription regulator complex"/>
    <property type="evidence" value="ECO:0007669"/>
    <property type="project" value="TreeGrafter"/>
</dbReference>
<dbReference type="GO" id="GO:0003712">
    <property type="term" value="F:transcription coregulator activity"/>
    <property type="evidence" value="ECO:0007669"/>
    <property type="project" value="TreeGrafter"/>
</dbReference>
<dbReference type="SUPFAM" id="SSF49265">
    <property type="entry name" value="Fibronectin type III"/>
    <property type="match status" value="1"/>
</dbReference>
<gene>
    <name evidence="3" type="ORF">X975_19475</name>
</gene>
<dbReference type="Proteomes" id="UP000054359">
    <property type="component" value="Unassembled WGS sequence"/>
</dbReference>
<name>A0A087TYF7_STEMI</name>
<dbReference type="GO" id="GO:0006355">
    <property type="term" value="P:regulation of DNA-templated transcription"/>
    <property type="evidence" value="ECO:0007669"/>
    <property type="project" value="TreeGrafter"/>
</dbReference>
<organism evidence="3 4">
    <name type="scientific">Stegodyphus mimosarum</name>
    <name type="common">African social velvet spider</name>
    <dbReference type="NCBI Taxonomy" id="407821"/>
    <lineage>
        <taxon>Eukaryota</taxon>
        <taxon>Metazoa</taxon>
        <taxon>Ecdysozoa</taxon>
        <taxon>Arthropoda</taxon>
        <taxon>Chelicerata</taxon>
        <taxon>Arachnida</taxon>
        <taxon>Araneae</taxon>
        <taxon>Araneomorphae</taxon>
        <taxon>Entelegynae</taxon>
        <taxon>Eresoidea</taxon>
        <taxon>Eresidae</taxon>
        <taxon>Stegodyphus</taxon>
    </lineage>
</organism>
<feature type="compositionally biased region" description="Polar residues" evidence="1">
    <location>
        <begin position="1"/>
        <end position="19"/>
    </location>
</feature>
<dbReference type="Gene3D" id="2.60.40.10">
    <property type="entry name" value="Immunoglobulins"/>
    <property type="match status" value="1"/>
</dbReference>
<reference evidence="3 4" key="1">
    <citation type="submission" date="2013-11" db="EMBL/GenBank/DDBJ databases">
        <title>Genome sequencing of Stegodyphus mimosarum.</title>
        <authorList>
            <person name="Bechsgaard J."/>
        </authorList>
    </citation>
    <scope>NUCLEOTIDE SEQUENCE [LARGE SCALE GENOMIC DNA]</scope>
</reference>
<evidence type="ECO:0000259" key="2">
    <source>
        <dbReference type="PROSITE" id="PS50853"/>
    </source>
</evidence>